<organism evidence="1 2">
    <name type="scientific">Rhododendron griersonianum</name>
    <dbReference type="NCBI Taxonomy" id="479676"/>
    <lineage>
        <taxon>Eukaryota</taxon>
        <taxon>Viridiplantae</taxon>
        <taxon>Streptophyta</taxon>
        <taxon>Embryophyta</taxon>
        <taxon>Tracheophyta</taxon>
        <taxon>Spermatophyta</taxon>
        <taxon>Magnoliopsida</taxon>
        <taxon>eudicotyledons</taxon>
        <taxon>Gunneridae</taxon>
        <taxon>Pentapetalae</taxon>
        <taxon>asterids</taxon>
        <taxon>Ericales</taxon>
        <taxon>Ericaceae</taxon>
        <taxon>Ericoideae</taxon>
        <taxon>Rhodoreae</taxon>
        <taxon>Rhododendron</taxon>
    </lineage>
</organism>
<keyword evidence="2" id="KW-1185">Reference proteome</keyword>
<comment type="caution">
    <text evidence="1">The sequence shown here is derived from an EMBL/GenBank/DDBJ whole genome shotgun (WGS) entry which is preliminary data.</text>
</comment>
<sequence length="224" mass="26161">MDLFVQFYLPSLARKESCSWALLVFLGWMSIYFPKTYSHGNPSNGKLIDKLIPYLGFIGTQATGDFHLTKEPYAQQFLVSQDNHFSRAPTHDDEPKGKIHDDKNISPFLLSYLMDTTFANQLADEWSRLQDFLENTVRSDFSFRDPYVPAEFPIMYAQYQQLMANLPNQREVYTAQHPSPWRRANLEREIHDILEIIPGFDIRNDPYYSHYRDTDSQPPIPSPD</sequence>
<accession>A0AAV6IQT7</accession>
<gene>
    <name evidence="1" type="ORF">RHGRI_029695</name>
</gene>
<name>A0AAV6IQT7_9ERIC</name>
<evidence type="ECO:0000313" key="2">
    <source>
        <dbReference type="Proteomes" id="UP000823749"/>
    </source>
</evidence>
<dbReference type="Proteomes" id="UP000823749">
    <property type="component" value="Chromosome 10"/>
</dbReference>
<proteinExistence type="predicted"/>
<dbReference type="AlphaFoldDB" id="A0AAV6IQT7"/>
<reference evidence="1" key="1">
    <citation type="submission" date="2020-08" db="EMBL/GenBank/DDBJ databases">
        <title>Plant Genome Project.</title>
        <authorList>
            <person name="Zhang R.-G."/>
        </authorList>
    </citation>
    <scope>NUCLEOTIDE SEQUENCE</scope>
    <source>
        <strain evidence="1">WSP0</strain>
        <tissue evidence="1">Leaf</tissue>
    </source>
</reference>
<dbReference type="EMBL" id="JACTNZ010000010">
    <property type="protein sequence ID" value="KAG5529110.1"/>
    <property type="molecule type" value="Genomic_DNA"/>
</dbReference>
<evidence type="ECO:0000313" key="1">
    <source>
        <dbReference type="EMBL" id="KAG5529110.1"/>
    </source>
</evidence>
<protein>
    <submittedName>
        <fullName evidence="1">Uncharacterized protein</fullName>
    </submittedName>
</protein>